<dbReference type="PANTHER" id="PTHR16181">
    <property type="entry name" value="PROTEIN FAM83A-RELATED"/>
    <property type="match status" value="1"/>
</dbReference>
<dbReference type="GO" id="GO:0007165">
    <property type="term" value="P:signal transduction"/>
    <property type="evidence" value="ECO:0007669"/>
    <property type="project" value="TreeGrafter"/>
</dbReference>
<feature type="domain" description="Scaffolding anchor of CK1" evidence="2">
    <location>
        <begin position="17"/>
        <end position="288"/>
    </location>
</feature>
<evidence type="ECO:0000313" key="4">
    <source>
        <dbReference type="RefSeq" id="XP_054938944.1"/>
    </source>
</evidence>
<dbReference type="AlphaFoldDB" id="A0A9W2WI39"/>
<protein>
    <submittedName>
        <fullName evidence="4">LOW QUALITY PROTEIN: protein FAM83C</fullName>
    </submittedName>
</protein>
<keyword evidence="3" id="KW-1185">Reference proteome</keyword>
<dbReference type="Pfam" id="PF07894">
    <property type="entry name" value="SACK1"/>
    <property type="match status" value="1"/>
</dbReference>
<proteinExistence type="inferred from homology"/>
<dbReference type="OrthoDB" id="9944987at2759"/>
<reference evidence="4" key="1">
    <citation type="submission" date="2025-08" db="UniProtKB">
        <authorList>
            <consortium name="RefSeq"/>
        </authorList>
    </citation>
    <scope>IDENTIFICATION</scope>
    <source>
        <tissue evidence="4">Muscle</tissue>
    </source>
</reference>
<dbReference type="Gene3D" id="3.30.870.10">
    <property type="entry name" value="Endonuclease Chain A"/>
    <property type="match status" value="1"/>
</dbReference>
<dbReference type="KEGG" id="pcad:102976761"/>
<organism evidence="3 4">
    <name type="scientific">Physeter macrocephalus</name>
    <name type="common">Sperm whale</name>
    <name type="synonym">Physeter catodon</name>
    <dbReference type="NCBI Taxonomy" id="9755"/>
    <lineage>
        <taxon>Eukaryota</taxon>
        <taxon>Metazoa</taxon>
        <taxon>Chordata</taxon>
        <taxon>Craniata</taxon>
        <taxon>Vertebrata</taxon>
        <taxon>Euteleostomi</taxon>
        <taxon>Mammalia</taxon>
        <taxon>Eutheria</taxon>
        <taxon>Laurasiatheria</taxon>
        <taxon>Artiodactyla</taxon>
        <taxon>Whippomorpha</taxon>
        <taxon>Cetacea</taxon>
        <taxon>Odontoceti</taxon>
        <taxon>Physeteridae</taxon>
        <taxon>Physeter</taxon>
    </lineage>
</organism>
<dbReference type="InterPro" id="IPR012461">
    <property type="entry name" value="SACK1"/>
</dbReference>
<gene>
    <name evidence="4" type="primary">FAM83C</name>
</gene>
<dbReference type="PANTHER" id="PTHR16181:SF29">
    <property type="entry name" value="PROTEIN FAM83A-RELATED"/>
    <property type="match status" value="1"/>
</dbReference>
<dbReference type="GeneID" id="102976761"/>
<dbReference type="RefSeq" id="XP_054938944.1">
    <property type="nucleotide sequence ID" value="XM_055082969.1"/>
</dbReference>
<evidence type="ECO:0000259" key="2">
    <source>
        <dbReference type="Pfam" id="PF07894"/>
    </source>
</evidence>
<accession>A0A9W2WI39</accession>
<dbReference type="CTD" id="128876"/>
<sequence>MAGPLRCRVEELRRQRWRESSLRVLQHSEAARLAADALLERGEAASLRVLSEERELPFLSPLDVDYMTSHARGGSELGEALGPGAAGPDPLSLLSEVTSGTYFPLASDIDPPDLDLGWPEVPQATGFRPTRAVIRFQRDKAKSIKDLLHFLFSQARTVVTVVMDIFTDMEFLCDLMEASGWHGVPVYLLLAEEHLRHFPEMDLNGGHLWNMRVRSTCGDTYCSKAGCRVTGQALEKFAIIDGEQVVAGSYSFTWLCSQAHTSMVLQLRGRIVEDFDREFRCLYAESRPVEGFCGGEDPLSPRALPSPSCPGLRARHPQHHILVALQHQPQQHQVLTSHGSFLLPRSAKRRPLQ</sequence>
<dbReference type="Proteomes" id="UP000248484">
    <property type="component" value="Unplaced"/>
</dbReference>
<dbReference type="SUPFAM" id="SSF56024">
    <property type="entry name" value="Phospholipase D/nuclease"/>
    <property type="match status" value="1"/>
</dbReference>
<comment type="similarity">
    <text evidence="1">Belongs to the FAM83 family.</text>
</comment>
<name>A0A9W2WI39_PHYMC</name>
<evidence type="ECO:0000313" key="3">
    <source>
        <dbReference type="Proteomes" id="UP000248484"/>
    </source>
</evidence>
<evidence type="ECO:0000256" key="1">
    <source>
        <dbReference type="ARBA" id="ARBA00006937"/>
    </source>
</evidence>
<dbReference type="GO" id="GO:0019901">
    <property type="term" value="F:protein kinase binding"/>
    <property type="evidence" value="ECO:0007669"/>
    <property type="project" value="TreeGrafter"/>
</dbReference>
<dbReference type="InterPro" id="IPR050944">
    <property type="entry name" value="FAM83"/>
</dbReference>